<accession>A0A6B8KHN4</accession>
<dbReference type="NCBIfam" id="NF033788">
    <property type="entry name" value="HTH_metalloreg"/>
    <property type="match status" value="1"/>
</dbReference>
<proteinExistence type="predicted"/>
<dbReference type="SUPFAM" id="SSF46785">
    <property type="entry name" value="Winged helix' DNA-binding domain"/>
    <property type="match status" value="1"/>
</dbReference>
<dbReference type="AlphaFoldDB" id="A0A6B8KHN4"/>
<dbReference type="CDD" id="cd02440">
    <property type="entry name" value="AdoMet_MTases"/>
    <property type="match status" value="1"/>
</dbReference>
<dbReference type="PRINTS" id="PR00778">
    <property type="entry name" value="HTHARSR"/>
</dbReference>
<dbReference type="OrthoDB" id="9789575at2"/>
<dbReference type="CDD" id="cd00090">
    <property type="entry name" value="HTH_ARSR"/>
    <property type="match status" value="1"/>
</dbReference>
<dbReference type="InterPro" id="IPR001845">
    <property type="entry name" value="HTH_ArsR_DNA-bd_dom"/>
</dbReference>
<dbReference type="InterPro" id="IPR029063">
    <property type="entry name" value="SAM-dependent_MTases_sf"/>
</dbReference>
<dbReference type="RefSeq" id="WP_136497933.1">
    <property type="nucleotide sequence ID" value="NZ_CP046052.1"/>
</dbReference>
<reference evidence="2 3" key="1">
    <citation type="submission" date="2019-11" db="EMBL/GenBank/DDBJ databases">
        <title>The genome sequence of Methylocystis heyeri.</title>
        <authorList>
            <person name="Oshkin I.Y."/>
            <person name="Miroshnikov K."/>
            <person name="Dedysh S.N."/>
        </authorList>
    </citation>
    <scope>NUCLEOTIDE SEQUENCE [LARGE SCALE GENOMIC DNA]</scope>
    <source>
        <strain evidence="2 3">H2</strain>
    </source>
</reference>
<evidence type="ECO:0000313" key="2">
    <source>
        <dbReference type="EMBL" id="QGM47119.1"/>
    </source>
</evidence>
<feature type="domain" description="HTH arsR-type" evidence="1">
    <location>
        <begin position="4"/>
        <end position="98"/>
    </location>
</feature>
<dbReference type="SMART" id="SM00418">
    <property type="entry name" value="HTH_ARSR"/>
    <property type="match status" value="1"/>
</dbReference>
<evidence type="ECO:0000313" key="3">
    <source>
        <dbReference type="Proteomes" id="UP000309061"/>
    </source>
</evidence>
<organism evidence="2 3">
    <name type="scientific">Methylocystis heyeri</name>
    <dbReference type="NCBI Taxonomy" id="391905"/>
    <lineage>
        <taxon>Bacteria</taxon>
        <taxon>Pseudomonadati</taxon>
        <taxon>Pseudomonadota</taxon>
        <taxon>Alphaproteobacteria</taxon>
        <taxon>Hyphomicrobiales</taxon>
        <taxon>Methylocystaceae</taxon>
        <taxon>Methylocystis</taxon>
    </lineage>
</organism>
<dbReference type="InterPro" id="IPR036388">
    <property type="entry name" value="WH-like_DNA-bd_sf"/>
</dbReference>
<name>A0A6B8KHN4_9HYPH</name>
<dbReference type="Gene3D" id="1.10.10.10">
    <property type="entry name" value="Winged helix-like DNA-binding domain superfamily/Winged helix DNA-binding domain"/>
    <property type="match status" value="1"/>
</dbReference>
<keyword evidence="3" id="KW-1185">Reference proteome</keyword>
<dbReference type="SUPFAM" id="SSF53335">
    <property type="entry name" value="S-adenosyl-L-methionine-dependent methyltransferases"/>
    <property type="match status" value="1"/>
</dbReference>
<dbReference type="Proteomes" id="UP000309061">
    <property type="component" value="Chromosome"/>
</dbReference>
<dbReference type="KEGG" id="mhey:H2LOC_016260"/>
<dbReference type="GO" id="GO:0003700">
    <property type="term" value="F:DNA-binding transcription factor activity"/>
    <property type="evidence" value="ECO:0007669"/>
    <property type="project" value="InterPro"/>
</dbReference>
<dbReference type="GO" id="GO:0008757">
    <property type="term" value="F:S-adenosylmethionine-dependent methyltransferase activity"/>
    <property type="evidence" value="ECO:0007669"/>
    <property type="project" value="InterPro"/>
</dbReference>
<dbReference type="EMBL" id="CP046052">
    <property type="protein sequence ID" value="QGM47119.1"/>
    <property type="molecule type" value="Genomic_DNA"/>
</dbReference>
<dbReference type="Pfam" id="PF01022">
    <property type="entry name" value="HTH_5"/>
    <property type="match status" value="1"/>
</dbReference>
<protein>
    <submittedName>
        <fullName evidence="2">Metalloregulator ArsR/SmtB family transcription factor</fullName>
    </submittedName>
</protein>
<dbReference type="InterPro" id="IPR013216">
    <property type="entry name" value="Methyltransf_11"/>
</dbReference>
<sequence length="336" mass="36716">MIVPQTLAMDPALAALNATGEETRLRLVALLAESELTVSEVVAILGQSQPRVSRHLKLLVEAGVVERRREGAWAFFRLASSTAAGAMARSVIDRLDASDPMLAADRARLAEVRQARAENAARYFAAHADEWADIRSRHVPEIEVEKAVCEAIGNRPIRQLLDLGAGAGRMLELFAPQAERAIGVDLSSAMLAVARGRLEECGLRNVQLRQGDIYALPVERNSCDVAIMHQVLHYLDDPGRALREAARTLAPGGRLIVVDFAPHQEEILREKHAHRRLGFSAGEISDLLSQAGLETVMHRDLSPTEKDTAKLTVSLWVARDPRVDADLVSSPDYEAA</sequence>
<evidence type="ECO:0000259" key="1">
    <source>
        <dbReference type="PROSITE" id="PS50987"/>
    </source>
</evidence>
<dbReference type="PROSITE" id="PS50987">
    <property type="entry name" value="HTH_ARSR_2"/>
    <property type="match status" value="1"/>
</dbReference>
<dbReference type="Pfam" id="PF08241">
    <property type="entry name" value="Methyltransf_11"/>
    <property type="match status" value="1"/>
</dbReference>
<dbReference type="PANTHER" id="PTHR42912">
    <property type="entry name" value="METHYLTRANSFERASE"/>
    <property type="match status" value="1"/>
</dbReference>
<gene>
    <name evidence="2" type="ORF">H2LOC_016260</name>
</gene>
<dbReference type="InterPro" id="IPR011991">
    <property type="entry name" value="ArsR-like_HTH"/>
</dbReference>
<dbReference type="Gene3D" id="3.40.50.150">
    <property type="entry name" value="Vaccinia Virus protein VP39"/>
    <property type="match status" value="1"/>
</dbReference>
<dbReference type="InterPro" id="IPR050508">
    <property type="entry name" value="Methyltransf_Superfamily"/>
</dbReference>
<dbReference type="InterPro" id="IPR036390">
    <property type="entry name" value="WH_DNA-bd_sf"/>
</dbReference>